<gene>
    <name evidence="4" type="ORF">OSB04_017994</name>
</gene>
<organism evidence="4 5">
    <name type="scientific">Centaurea solstitialis</name>
    <name type="common">yellow star-thistle</name>
    <dbReference type="NCBI Taxonomy" id="347529"/>
    <lineage>
        <taxon>Eukaryota</taxon>
        <taxon>Viridiplantae</taxon>
        <taxon>Streptophyta</taxon>
        <taxon>Embryophyta</taxon>
        <taxon>Tracheophyta</taxon>
        <taxon>Spermatophyta</taxon>
        <taxon>Magnoliopsida</taxon>
        <taxon>eudicotyledons</taxon>
        <taxon>Gunneridae</taxon>
        <taxon>Pentapetalae</taxon>
        <taxon>asterids</taxon>
        <taxon>campanulids</taxon>
        <taxon>Asterales</taxon>
        <taxon>Asteraceae</taxon>
        <taxon>Carduoideae</taxon>
        <taxon>Cardueae</taxon>
        <taxon>Centaureinae</taxon>
        <taxon>Centaurea</taxon>
    </lineage>
</organism>
<sequence>MERTPAASAMDWSIHLDKALRSNNPGRRTEAIQEVGARLEWWSKEPELTMAEYDMFGLVPGEDKLFANAILLRLADVFVSGDKHMKLCVVKIFLSELKQRKMNRKNKGILLRCKVENHLELLRRIKLCFDSGDEDVRAMALVLFGCWSDFAKDNAEIRYLILSSVVSCHVLEVKASLFAAGCFCEISDDFACVLLEMLVNIVLSSEMPIAGRLAGVRSFAKLGSSSALSSRAYERLTLSHFGRCSVTHIPSLQEGLKLLSGLADDIVPTMLISLSIIASRSALLISRQVDLLHSFLSEDKALPLRARSLRCLHIILSRRRFRFSPPIELMSAMFNMLNGELPSSMQCDALHILYEILMSKMLSFSSSEMHASFTKLLTTVEISTRSPFISNRLFAMHVVADISGKFTRRSDMPYDGDDKTPASQAISFLMARITFLANSLLKLKQPDMEMEKEAWSLLKIIFLLLNECPDLAEFALHKLHLLINCLLNKEDGILSTQKRDLTGQALIQFGMDHRTILSKLMVCVSKVIILCVKSLVKAGILSSQVQDDVRLIIEDVCGSSYIDSYVHTVYYLLFHPYASCHYMLKEMEECNALDRTLITFDHAYPIKNEILALERAKKLMEVKDNWSAYRAGRYAASQGAWFTAAFIFGELITMVHSDSCHQWLTSLALFARSEMKLQYYRSPKERSVLLRWLESNSSSGLSVVGDVGEAGKTTTQEMNLDEVCKILRSSKEPLFANGATQRYFQIQFLSLRVNVIDAVLHAFKLLDTVSIHNTGHLHHAASLVQPLTQLSTRLMKLAQEYDLLATSFIGIDNTSTMIISAHALSCSALAFITGFSLFFSNLGLQKLPSNFHAMLIHDLVARLWHIDQETTKELLLLLKTCFDQSKCCNLLQSKTRKLENAYEVRSVTMICQLVVNGVVGLQNAAKGLDEDSDEILSQISKDGLELQLDTVRNWLNISFRTPAYFFRLRPSVSCQLFAMNRDSGNGERISVLPGYHLHLDLCLQLTGISPESRVQLTKLYCILQCKQPSYQRPRQATDSERKTQAEVHDGIDDNVLELNEKLVKYVNSYDRFSTNDKNRTFDGQIAESIVCFRPNGKGQGFSTCILDISMFPMGSYEIKWRAGCMDIGGSYWSLNSLNSGPVVFTIRKS</sequence>
<dbReference type="EMBL" id="JARYMX010000004">
    <property type="protein sequence ID" value="KAJ9553949.1"/>
    <property type="molecule type" value="Genomic_DNA"/>
</dbReference>
<dbReference type="InterPro" id="IPR055195">
    <property type="entry name" value="INTS7_C_plant"/>
</dbReference>
<protein>
    <recommendedName>
        <fullName evidence="6">ARM repeat superfamily protein</fullName>
    </recommendedName>
</protein>
<comment type="similarity">
    <text evidence="1">Belongs to the Integrator subunit 7 family.</text>
</comment>
<dbReference type="PANTHER" id="PTHR13322">
    <property type="entry name" value="C1ORF73 PROTEIN"/>
    <property type="match status" value="1"/>
</dbReference>
<evidence type="ECO:0000313" key="5">
    <source>
        <dbReference type="Proteomes" id="UP001172457"/>
    </source>
</evidence>
<evidence type="ECO:0000256" key="1">
    <source>
        <dbReference type="ARBA" id="ARBA00008565"/>
    </source>
</evidence>
<name>A0AA38T3Y1_9ASTR</name>
<dbReference type="Pfam" id="PF24436">
    <property type="entry name" value="INTS7_N"/>
    <property type="match status" value="1"/>
</dbReference>
<evidence type="ECO:0000259" key="3">
    <source>
        <dbReference type="Pfam" id="PF24436"/>
    </source>
</evidence>
<keyword evidence="5" id="KW-1185">Reference proteome</keyword>
<dbReference type="InterPro" id="IPR056516">
    <property type="entry name" value="INTS7_N"/>
</dbReference>
<dbReference type="Pfam" id="PF22966">
    <property type="entry name" value="INTS7_C_plants"/>
    <property type="match status" value="1"/>
</dbReference>
<dbReference type="Proteomes" id="UP001172457">
    <property type="component" value="Chromosome 4"/>
</dbReference>
<evidence type="ECO:0000259" key="2">
    <source>
        <dbReference type="Pfam" id="PF22966"/>
    </source>
</evidence>
<dbReference type="AlphaFoldDB" id="A0AA38T3Y1"/>
<dbReference type="GO" id="GO:0032039">
    <property type="term" value="C:integrator complex"/>
    <property type="evidence" value="ECO:0007669"/>
    <property type="project" value="InterPro"/>
</dbReference>
<dbReference type="GO" id="GO:0034472">
    <property type="term" value="P:snRNA 3'-end processing"/>
    <property type="evidence" value="ECO:0007669"/>
    <property type="project" value="TreeGrafter"/>
</dbReference>
<dbReference type="InterPro" id="IPR033060">
    <property type="entry name" value="INTS7"/>
</dbReference>
<evidence type="ECO:0008006" key="6">
    <source>
        <dbReference type="Google" id="ProtNLM"/>
    </source>
</evidence>
<dbReference type="InterPro" id="IPR016024">
    <property type="entry name" value="ARM-type_fold"/>
</dbReference>
<dbReference type="SUPFAM" id="SSF48371">
    <property type="entry name" value="ARM repeat"/>
    <property type="match status" value="1"/>
</dbReference>
<feature type="domain" description="Integrator complex subunit 7-like C-terminal" evidence="2">
    <location>
        <begin position="973"/>
        <end position="1146"/>
    </location>
</feature>
<accession>A0AA38T3Y1</accession>
<comment type="caution">
    <text evidence="4">The sequence shown here is derived from an EMBL/GenBank/DDBJ whole genome shotgun (WGS) entry which is preliminary data.</text>
</comment>
<feature type="domain" description="Integrator complex subunit 7 N-terminal" evidence="3">
    <location>
        <begin position="66"/>
        <end position="230"/>
    </location>
</feature>
<proteinExistence type="inferred from homology"/>
<evidence type="ECO:0000313" key="4">
    <source>
        <dbReference type="EMBL" id="KAJ9553949.1"/>
    </source>
</evidence>
<dbReference type="PANTHER" id="PTHR13322:SF2">
    <property type="entry name" value="INTEGRATOR COMPLEX SUBUNIT 7"/>
    <property type="match status" value="1"/>
</dbReference>
<reference evidence="4" key="1">
    <citation type="submission" date="2023-03" db="EMBL/GenBank/DDBJ databases">
        <title>Chromosome-scale reference genome and RAD-based genetic map of yellow starthistle (Centaurea solstitialis) reveal putative structural variation and QTLs associated with invader traits.</title>
        <authorList>
            <person name="Reatini B."/>
            <person name="Cang F.A."/>
            <person name="Jiang Q."/>
            <person name="Mckibben M.T.W."/>
            <person name="Barker M.S."/>
            <person name="Rieseberg L.H."/>
            <person name="Dlugosch K.M."/>
        </authorList>
    </citation>
    <scope>NUCLEOTIDE SEQUENCE</scope>
    <source>
        <strain evidence="4">CAN-66</strain>
        <tissue evidence="4">Leaf</tissue>
    </source>
</reference>